<keyword evidence="1" id="KW-0732">Signal</keyword>
<reference evidence="2 3" key="1">
    <citation type="journal article" date="2017" name="Curr. Biol.">
        <title>The Evolution of Venom by Co-option of Single-Copy Genes.</title>
        <authorList>
            <person name="Martinson E.O."/>
            <person name="Mrinalini"/>
            <person name="Kelkar Y.D."/>
            <person name="Chang C.H."/>
            <person name="Werren J.H."/>
        </authorList>
    </citation>
    <scope>NUCLEOTIDE SEQUENCE [LARGE SCALE GENOMIC DNA]</scope>
    <source>
        <strain evidence="2 3">Alberta</strain>
        <tissue evidence="2">Whole body</tissue>
    </source>
</reference>
<name>A0A232EV39_9HYME</name>
<gene>
    <name evidence="2" type="ORF">TSAR_002189</name>
</gene>
<accession>A0A232EV39</accession>
<dbReference type="Proteomes" id="UP000215335">
    <property type="component" value="Unassembled WGS sequence"/>
</dbReference>
<evidence type="ECO:0000256" key="1">
    <source>
        <dbReference type="SAM" id="SignalP"/>
    </source>
</evidence>
<evidence type="ECO:0000313" key="2">
    <source>
        <dbReference type="EMBL" id="OXU22206.1"/>
    </source>
</evidence>
<feature type="chain" id="PRO_5013257656" evidence="1">
    <location>
        <begin position="20"/>
        <end position="71"/>
    </location>
</feature>
<feature type="signal peptide" evidence="1">
    <location>
        <begin position="1"/>
        <end position="19"/>
    </location>
</feature>
<organism evidence="2 3">
    <name type="scientific">Trichomalopsis sarcophagae</name>
    <dbReference type="NCBI Taxonomy" id="543379"/>
    <lineage>
        <taxon>Eukaryota</taxon>
        <taxon>Metazoa</taxon>
        <taxon>Ecdysozoa</taxon>
        <taxon>Arthropoda</taxon>
        <taxon>Hexapoda</taxon>
        <taxon>Insecta</taxon>
        <taxon>Pterygota</taxon>
        <taxon>Neoptera</taxon>
        <taxon>Endopterygota</taxon>
        <taxon>Hymenoptera</taxon>
        <taxon>Apocrita</taxon>
        <taxon>Proctotrupomorpha</taxon>
        <taxon>Chalcidoidea</taxon>
        <taxon>Pteromalidae</taxon>
        <taxon>Pteromalinae</taxon>
        <taxon>Trichomalopsis</taxon>
    </lineage>
</organism>
<keyword evidence="3" id="KW-1185">Reference proteome</keyword>
<dbReference type="EMBL" id="NNAY01002060">
    <property type="protein sequence ID" value="OXU22206.1"/>
    <property type="molecule type" value="Genomic_DNA"/>
</dbReference>
<dbReference type="AlphaFoldDB" id="A0A232EV39"/>
<sequence length="71" mass="8049">MKNRAILFMMCCILSLTEQQIVQYPTELTAWLLNNTAISNNISNSTYSAIYSSPWCKPDEVMVDGECRPAE</sequence>
<protein>
    <submittedName>
        <fullName evidence="2">Uncharacterized protein</fullName>
    </submittedName>
</protein>
<proteinExistence type="predicted"/>
<comment type="caution">
    <text evidence="2">The sequence shown here is derived from an EMBL/GenBank/DDBJ whole genome shotgun (WGS) entry which is preliminary data.</text>
</comment>
<evidence type="ECO:0000313" key="3">
    <source>
        <dbReference type="Proteomes" id="UP000215335"/>
    </source>
</evidence>